<name>A0A7E4V3R1_PANRE</name>
<dbReference type="WBParaSite" id="Pan_g15783.t1">
    <property type="protein sequence ID" value="Pan_g15783.t1"/>
    <property type="gene ID" value="Pan_g15783"/>
</dbReference>
<dbReference type="AlphaFoldDB" id="A0A7E4V3R1"/>
<dbReference type="InterPro" id="IPR008974">
    <property type="entry name" value="TRAF-like"/>
</dbReference>
<evidence type="ECO:0000313" key="4">
    <source>
        <dbReference type="WBParaSite" id="Pan_g15783.t1"/>
    </source>
</evidence>
<dbReference type="PROSITE" id="PS50144">
    <property type="entry name" value="MATH"/>
    <property type="match status" value="1"/>
</dbReference>
<evidence type="ECO:0000259" key="1">
    <source>
        <dbReference type="PROSITE" id="PS50097"/>
    </source>
</evidence>
<dbReference type="CDD" id="cd14733">
    <property type="entry name" value="BACK"/>
    <property type="match status" value="1"/>
</dbReference>
<accession>A0A7E4V3R1</accession>
<organism evidence="3 4">
    <name type="scientific">Panagrellus redivivus</name>
    <name type="common">Microworm</name>
    <dbReference type="NCBI Taxonomy" id="6233"/>
    <lineage>
        <taxon>Eukaryota</taxon>
        <taxon>Metazoa</taxon>
        <taxon>Ecdysozoa</taxon>
        <taxon>Nematoda</taxon>
        <taxon>Chromadorea</taxon>
        <taxon>Rhabditida</taxon>
        <taxon>Tylenchina</taxon>
        <taxon>Panagrolaimomorpha</taxon>
        <taxon>Panagrolaimoidea</taxon>
        <taxon>Panagrolaimidae</taxon>
        <taxon>Panagrellus</taxon>
    </lineage>
</organism>
<keyword evidence="3" id="KW-1185">Reference proteome</keyword>
<evidence type="ECO:0000313" key="3">
    <source>
        <dbReference type="Proteomes" id="UP000492821"/>
    </source>
</evidence>
<feature type="domain" description="MATH" evidence="2">
    <location>
        <begin position="11"/>
        <end position="128"/>
    </location>
</feature>
<reference evidence="3" key="1">
    <citation type="journal article" date="2013" name="Genetics">
        <title>The draft genome and transcriptome of Panagrellus redivivus are shaped by the harsh demands of a free-living lifestyle.</title>
        <authorList>
            <person name="Srinivasan J."/>
            <person name="Dillman A.R."/>
            <person name="Macchietto M.G."/>
            <person name="Heikkinen L."/>
            <person name="Lakso M."/>
            <person name="Fracchia K.M."/>
            <person name="Antoshechkin I."/>
            <person name="Mortazavi A."/>
            <person name="Wong G."/>
            <person name="Sternberg P.W."/>
        </authorList>
    </citation>
    <scope>NUCLEOTIDE SEQUENCE [LARGE SCALE GENOMIC DNA]</scope>
    <source>
        <strain evidence="3">MT8872</strain>
    </source>
</reference>
<reference evidence="4" key="2">
    <citation type="submission" date="2020-10" db="UniProtKB">
        <authorList>
            <consortium name="WormBaseParasite"/>
        </authorList>
    </citation>
    <scope>IDENTIFICATION</scope>
</reference>
<dbReference type="Pfam" id="PF00651">
    <property type="entry name" value="BTB"/>
    <property type="match status" value="1"/>
</dbReference>
<feature type="domain" description="BTB" evidence="1">
    <location>
        <begin position="152"/>
        <end position="219"/>
    </location>
</feature>
<proteinExistence type="predicted"/>
<dbReference type="InterPro" id="IPR011333">
    <property type="entry name" value="SKP1/BTB/POZ_sf"/>
</dbReference>
<dbReference type="GO" id="GO:0030163">
    <property type="term" value="P:protein catabolic process"/>
    <property type="evidence" value="ECO:0007669"/>
    <property type="project" value="UniProtKB-ARBA"/>
</dbReference>
<dbReference type="InterPro" id="IPR002083">
    <property type="entry name" value="MATH/TRAF_dom"/>
</dbReference>
<dbReference type="InterPro" id="IPR000210">
    <property type="entry name" value="BTB/POZ_dom"/>
</dbReference>
<dbReference type="Proteomes" id="UP000492821">
    <property type="component" value="Unassembled WGS sequence"/>
</dbReference>
<sequence>MSVTKAVLAVKDSITFTLNEADLTGKKVGEELKTLARDVPCTNGPQWWIRYYPAGGVEDSKAHLSVFLMVNKTISSRFSFKVQDSSIETDMYAFNLTESVQCGCTKFASHEALRPLFVDGKLLITCDVEFDVSVPFTFLSPRLAQHCGHVPTDFQLIVGSNQLQVHKSLLSLVSPVFHAMFSHDTDESRSGEVKIKDFDFDTVQTTIDFCYGKEMETPSVETVISMLRFADKYDIKVVTNLLKPIPRQSLSNETFHTVVHYADKCCDDELFEDCCDLFFENQSDIVATEKFKMLPPPTVTRLLKDTFDLETQFDVIRHAHANGMDFILAFLEQPIINLTPSATLSSMPGTARETI</sequence>
<dbReference type="Gene3D" id="3.30.710.10">
    <property type="entry name" value="Potassium Channel Kv1.1, Chain A"/>
    <property type="match status" value="1"/>
</dbReference>
<protein>
    <submittedName>
        <fullName evidence="4">BTB domain-containing protein</fullName>
    </submittedName>
</protein>
<dbReference type="SUPFAM" id="SSF54695">
    <property type="entry name" value="POZ domain"/>
    <property type="match status" value="1"/>
</dbReference>
<dbReference type="Gene3D" id="2.60.210.10">
    <property type="entry name" value="Apoptosis, Tumor Necrosis Factor Receptor Associated Protein 2, Chain A"/>
    <property type="match status" value="1"/>
</dbReference>
<dbReference type="PANTHER" id="PTHR24413">
    <property type="entry name" value="SPECKLE-TYPE POZ PROTEIN"/>
    <property type="match status" value="1"/>
</dbReference>
<dbReference type="PROSITE" id="PS50097">
    <property type="entry name" value="BTB"/>
    <property type="match status" value="1"/>
</dbReference>
<evidence type="ECO:0000259" key="2">
    <source>
        <dbReference type="PROSITE" id="PS50144"/>
    </source>
</evidence>
<dbReference type="CDD" id="cd00121">
    <property type="entry name" value="MATH"/>
    <property type="match status" value="1"/>
</dbReference>
<dbReference type="SMART" id="SM00225">
    <property type="entry name" value="BTB"/>
    <property type="match status" value="1"/>
</dbReference>
<dbReference type="SUPFAM" id="SSF49599">
    <property type="entry name" value="TRAF domain-like"/>
    <property type="match status" value="1"/>
</dbReference>
<dbReference type="Pfam" id="PF22486">
    <property type="entry name" value="MATH_2"/>
    <property type="match status" value="1"/>
</dbReference>
<dbReference type="CDD" id="cd18186">
    <property type="entry name" value="BTB_POZ_ZBTB_KLHL-like"/>
    <property type="match status" value="1"/>
</dbReference>